<protein>
    <submittedName>
        <fullName evidence="3">Uncharacterized protein</fullName>
    </submittedName>
</protein>
<evidence type="ECO:0000313" key="3">
    <source>
        <dbReference type="EMBL" id="KAL3637384.1"/>
    </source>
</evidence>
<comment type="caution">
    <text evidence="3">The sequence shown here is derived from an EMBL/GenBank/DDBJ whole genome shotgun (WGS) entry which is preliminary data.</text>
</comment>
<sequence>MWLASCNDVPKYRRTFITPGMFPSGNLYAETPKWRYCENGDINSENGLQSTDASVAPSNSFEVEVSELPLERCMRN</sequence>
<evidence type="ECO:0000313" key="4">
    <source>
        <dbReference type="Proteomes" id="UP001632038"/>
    </source>
</evidence>
<evidence type="ECO:0000313" key="2">
    <source>
        <dbReference type="EMBL" id="KAL3623145.1"/>
    </source>
</evidence>
<dbReference type="EMBL" id="JAVIJP010000025">
    <property type="protein sequence ID" value="KAL3637384.1"/>
    <property type="molecule type" value="Genomic_DNA"/>
</dbReference>
<dbReference type="Proteomes" id="UP001632038">
    <property type="component" value="Unassembled WGS sequence"/>
</dbReference>
<proteinExistence type="predicted"/>
<gene>
    <name evidence="3" type="ORF">CASFOL_018552</name>
    <name evidence="2" type="ORF">CASFOL_031961</name>
    <name evidence="1" type="ORF">CASFOL_033414</name>
</gene>
<evidence type="ECO:0000313" key="1">
    <source>
        <dbReference type="EMBL" id="KAL3622806.1"/>
    </source>
</evidence>
<dbReference type="AlphaFoldDB" id="A0ABD3D7Y2"/>
<reference evidence="1 4" key="1">
    <citation type="journal article" date="2024" name="IScience">
        <title>Strigolactones Initiate the Formation of Haustorium-like Structures in Castilleja.</title>
        <authorList>
            <person name="Buerger M."/>
            <person name="Peterson D."/>
            <person name="Chory J."/>
        </authorList>
    </citation>
    <scope>NUCLEOTIDE SEQUENCE [LARGE SCALE GENOMIC DNA]</scope>
    <source>
        <strain evidence="1">Tecolote</strain>
        <tissue evidence="1">Flower</tissue>
    </source>
</reference>
<name>A0ABD3D7Y2_9LAMI</name>
<accession>A0ABD3D7Y2</accession>
<organism evidence="3 4">
    <name type="scientific">Castilleja foliolosa</name>
    <dbReference type="NCBI Taxonomy" id="1961234"/>
    <lineage>
        <taxon>Eukaryota</taxon>
        <taxon>Viridiplantae</taxon>
        <taxon>Streptophyta</taxon>
        <taxon>Embryophyta</taxon>
        <taxon>Tracheophyta</taxon>
        <taxon>Spermatophyta</taxon>
        <taxon>Magnoliopsida</taxon>
        <taxon>eudicotyledons</taxon>
        <taxon>Gunneridae</taxon>
        <taxon>Pentapetalae</taxon>
        <taxon>asterids</taxon>
        <taxon>lamiids</taxon>
        <taxon>Lamiales</taxon>
        <taxon>Orobanchaceae</taxon>
        <taxon>Pedicularideae</taxon>
        <taxon>Castillejinae</taxon>
        <taxon>Castilleja</taxon>
    </lineage>
</organism>
<dbReference type="EMBL" id="JAVIJP010000058">
    <property type="protein sequence ID" value="KAL3622806.1"/>
    <property type="molecule type" value="Genomic_DNA"/>
</dbReference>
<reference evidence="3" key="2">
    <citation type="submission" date="2024-11" db="EMBL/GenBank/DDBJ databases">
        <authorList>
            <person name="Burger M."/>
            <person name="Chory J."/>
        </authorList>
    </citation>
    <scope>NUCLEOTIDE SEQUENCE</scope>
    <source>
        <strain evidence="3">Tecolote</strain>
        <tissue evidence="3">Flower</tissue>
    </source>
</reference>
<keyword evidence="4" id="KW-1185">Reference proteome</keyword>
<dbReference type="EMBL" id="JAVIJP010000054">
    <property type="protein sequence ID" value="KAL3623145.1"/>
    <property type="molecule type" value="Genomic_DNA"/>
</dbReference>